<dbReference type="PANTHER" id="PTHR21039">
    <property type="entry name" value="HISTIDINOL PHOSPHATASE-RELATED"/>
    <property type="match status" value="1"/>
</dbReference>
<comment type="catalytic activity">
    <reaction evidence="7 8">
        <text>L-histidinol phosphate + H2O = L-histidinol + phosphate</text>
        <dbReference type="Rhea" id="RHEA:14465"/>
        <dbReference type="ChEBI" id="CHEBI:15377"/>
        <dbReference type="ChEBI" id="CHEBI:43474"/>
        <dbReference type="ChEBI" id="CHEBI:57699"/>
        <dbReference type="ChEBI" id="CHEBI:57980"/>
        <dbReference type="EC" id="3.1.3.15"/>
    </reaction>
</comment>
<dbReference type="OrthoDB" id="9775255at2"/>
<sequence>MLYNLFDSHTHSDNSFDGIHSIMFMCEAAIQKGLLGIAVTDHADMDYLEEQQFLQRLKQSYFDVRKARMAFGNSFILSSGIELGEPDVDYELAERTLHLENFDFVIGSIHTIDDKNDFYYSDFRQTDPYYVLDRYFERLLLLAQWNKFDVLGHITYPMRYIARDGRTDVTLERYDEIVDEILRLIVQGGKGIEINTSGLRQDLGETMPAIKYLKRYKELGGEIITIGSDAHRAEHLGSGIADGMELAKEAGFAYFSFYKHREPRMLTIY</sequence>
<evidence type="ECO:0000256" key="3">
    <source>
        <dbReference type="ARBA" id="ARBA00013085"/>
    </source>
</evidence>
<reference evidence="10 11" key="1">
    <citation type="submission" date="2016-10" db="EMBL/GenBank/DDBJ databases">
        <authorList>
            <person name="de Groot N.N."/>
        </authorList>
    </citation>
    <scope>NUCLEOTIDE SEQUENCE [LARGE SCALE GENOMIC DNA]</scope>
    <source>
        <strain evidence="10 11">CGMCC 1.5070</strain>
    </source>
</reference>
<dbReference type="Pfam" id="PF02811">
    <property type="entry name" value="PHP"/>
    <property type="match status" value="1"/>
</dbReference>
<name>A0A1H8CTX2_9FIRM</name>
<accession>A0A1H8CTX2</accession>
<dbReference type="UniPathway" id="UPA00031">
    <property type="reaction ID" value="UER00013"/>
</dbReference>
<evidence type="ECO:0000256" key="1">
    <source>
        <dbReference type="ARBA" id="ARBA00004970"/>
    </source>
</evidence>
<keyword evidence="4 8" id="KW-0028">Amino-acid biosynthesis</keyword>
<dbReference type="InterPro" id="IPR010140">
    <property type="entry name" value="Histidinol_P_phosphatase_HisJ"/>
</dbReference>
<organism evidence="10 11">
    <name type="scientific">Hydrogenoanaerobacterium saccharovorans</name>
    <dbReference type="NCBI Taxonomy" id="474960"/>
    <lineage>
        <taxon>Bacteria</taxon>
        <taxon>Bacillati</taxon>
        <taxon>Bacillota</taxon>
        <taxon>Clostridia</taxon>
        <taxon>Eubacteriales</taxon>
        <taxon>Oscillospiraceae</taxon>
        <taxon>Hydrogenoanaerobacterium</taxon>
    </lineage>
</organism>
<feature type="domain" description="PHP" evidence="9">
    <location>
        <begin position="7"/>
        <end position="197"/>
    </location>
</feature>
<dbReference type="GO" id="GO:0000105">
    <property type="term" value="P:L-histidine biosynthetic process"/>
    <property type="evidence" value="ECO:0007669"/>
    <property type="project" value="UniProtKB-UniRule"/>
</dbReference>
<proteinExistence type="inferred from homology"/>
<evidence type="ECO:0000256" key="7">
    <source>
        <dbReference type="ARBA" id="ARBA00049158"/>
    </source>
</evidence>
<dbReference type="NCBIfam" id="TIGR01856">
    <property type="entry name" value="hisJ_fam"/>
    <property type="match status" value="1"/>
</dbReference>
<keyword evidence="5 8" id="KW-0378">Hydrolase</keyword>
<keyword evidence="11" id="KW-1185">Reference proteome</keyword>
<dbReference type="GO" id="GO:0004401">
    <property type="term" value="F:histidinol-phosphatase activity"/>
    <property type="evidence" value="ECO:0007669"/>
    <property type="project" value="UniProtKB-UniRule"/>
</dbReference>
<dbReference type="EC" id="3.1.3.15" evidence="3 8"/>
<evidence type="ECO:0000313" key="10">
    <source>
        <dbReference type="EMBL" id="SEM98681.1"/>
    </source>
</evidence>
<dbReference type="InterPro" id="IPR004013">
    <property type="entry name" value="PHP_dom"/>
</dbReference>
<dbReference type="AlphaFoldDB" id="A0A1H8CTX2"/>
<comment type="pathway">
    <text evidence="1 8">Amino-acid biosynthesis; L-histidine biosynthesis; L-histidine from 5-phospho-alpha-D-ribose 1-diphosphate: step 8/9.</text>
</comment>
<evidence type="ECO:0000259" key="9">
    <source>
        <dbReference type="Pfam" id="PF02811"/>
    </source>
</evidence>
<evidence type="ECO:0000256" key="4">
    <source>
        <dbReference type="ARBA" id="ARBA00022605"/>
    </source>
</evidence>
<evidence type="ECO:0000256" key="5">
    <source>
        <dbReference type="ARBA" id="ARBA00022801"/>
    </source>
</evidence>
<comment type="similarity">
    <text evidence="2 8">Belongs to the PHP hydrolase family. HisK subfamily.</text>
</comment>
<dbReference type="PANTHER" id="PTHR21039:SF0">
    <property type="entry name" value="HISTIDINOL-PHOSPHATASE"/>
    <property type="match status" value="1"/>
</dbReference>
<evidence type="ECO:0000256" key="2">
    <source>
        <dbReference type="ARBA" id="ARBA00009152"/>
    </source>
</evidence>
<dbReference type="InterPro" id="IPR016195">
    <property type="entry name" value="Pol/histidinol_Pase-like"/>
</dbReference>
<evidence type="ECO:0000256" key="6">
    <source>
        <dbReference type="ARBA" id="ARBA00023102"/>
    </source>
</evidence>
<evidence type="ECO:0000313" key="11">
    <source>
        <dbReference type="Proteomes" id="UP000199158"/>
    </source>
</evidence>
<keyword evidence="6 8" id="KW-0368">Histidine biosynthesis</keyword>
<gene>
    <name evidence="10" type="ORF">SAMN05216180_2342</name>
</gene>
<dbReference type="RefSeq" id="WP_092755350.1">
    <property type="nucleotide sequence ID" value="NZ_FOCG01000002.1"/>
</dbReference>
<dbReference type="STRING" id="474960.SAMN05216180_2342"/>
<dbReference type="Proteomes" id="UP000199158">
    <property type="component" value="Unassembled WGS sequence"/>
</dbReference>
<dbReference type="Gene3D" id="3.20.20.140">
    <property type="entry name" value="Metal-dependent hydrolases"/>
    <property type="match status" value="1"/>
</dbReference>
<dbReference type="GO" id="GO:0005737">
    <property type="term" value="C:cytoplasm"/>
    <property type="evidence" value="ECO:0007669"/>
    <property type="project" value="TreeGrafter"/>
</dbReference>
<evidence type="ECO:0000256" key="8">
    <source>
        <dbReference type="RuleBase" id="RU366003"/>
    </source>
</evidence>
<dbReference type="SUPFAM" id="SSF89550">
    <property type="entry name" value="PHP domain-like"/>
    <property type="match status" value="1"/>
</dbReference>
<protein>
    <recommendedName>
        <fullName evidence="3 8">Histidinol-phosphatase</fullName>
        <shortName evidence="8">HolPase</shortName>
        <ecNumber evidence="3 8">3.1.3.15</ecNumber>
    </recommendedName>
</protein>
<dbReference type="EMBL" id="FOCG01000002">
    <property type="protein sequence ID" value="SEM98681.1"/>
    <property type="molecule type" value="Genomic_DNA"/>
</dbReference>